<dbReference type="GO" id="GO:0016042">
    <property type="term" value="P:lipid catabolic process"/>
    <property type="evidence" value="ECO:0007669"/>
    <property type="project" value="UniProtKB-UniRule"/>
</dbReference>
<comment type="similarity">
    <text evidence="2">Belongs to the AB hydrolase superfamily. Lipase family.</text>
</comment>
<dbReference type="PANTHER" id="PTHR34853">
    <property type="match status" value="1"/>
</dbReference>
<evidence type="ECO:0000313" key="3">
    <source>
        <dbReference type="EMBL" id="KHO01505.1"/>
    </source>
</evidence>
<dbReference type="HOGENOM" id="CLU_029538_5_0_1"/>
<dbReference type="RefSeq" id="XP_040682570.1">
    <property type="nucleotide sequence ID" value="XM_040819305.1"/>
</dbReference>
<feature type="chain" id="PRO_5013433179" evidence="2">
    <location>
        <begin position="20"/>
        <end position="445"/>
    </location>
</feature>
<dbReference type="AlphaFoldDB" id="A0A0B2X7L4"/>
<dbReference type="InterPro" id="IPR005152">
    <property type="entry name" value="Lipase_secreted"/>
</dbReference>
<dbReference type="InterPro" id="IPR029058">
    <property type="entry name" value="AB_hydrolase_fold"/>
</dbReference>
<dbReference type="Pfam" id="PF03583">
    <property type="entry name" value="LIP"/>
    <property type="match status" value="1"/>
</dbReference>
<comment type="caution">
    <text evidence="3">The sequence shown here is derived from an EMBL/GenBank/DDBJ whole genome shotgun (WGS) entry which is preliminary data.</text>
</comment>
<dbReference type="Proteomes" id="UP000030816">
    <property type="component" value="Unassembled WGS sequence"/>
</dbReference>
<dbReference type="GeneID" id="63734961"/>
<reference evidence="3 4" key="1">
    <citation type="journal article" date="2014" name="Proc. Natl. Acad. Sci. U.S.A.">
        <title>Trajectory and genomic determinants of fungal-pathogen speciation and host adaptation.</title>
        <authorList>
            <person name="Hu X."/>
            <person name="Xiao G."/>
            <person name="Zheng P."/>
            <person name="Shang Y."/>
            <person name="Su Y."/>
            <person name="Zhang X."/>
            <person name="Liu X."/>
            <person name="Zhan S."/>
            <person name="St Leger R.J."/>
            <person name="Wang C."/>
        </authorList>
    </citation>
    <scope>NUCLEOTIDE SEQUENCE [LARGE SCALE GENOMIC DNA]</scope>
    <source>
        <strain evidence="3 4">ARSEF 1941</strain>
    </source>
</reference>
<dbReference type="OrthoDB" id="2373480at2759"/>
<keyword evidence="2" id="KW-0732">Signal</keyword>
<dbReference type="SUPFAM" id="SSF53474">
    <property type="entry name" value="alpha/beta-Hydrolases"/>
    <property type="match status" value="1"/>
</dbReference>
<dbReference type="Gene3D" id="3.40.50.1820">
    <property type="entry name" value="alpha/beta hydrolase"/>
    <property type="match status" value="1"/>
</dbReference>
<accession>A0A0B2X7L4</accession>
<dbReference type="GO" id="GO:0004806">
    <property type="term" value="F:triacylglycerol lipase activity"/>
    <property type="evidence" value="ECO:0007669"/>
    <property type="project" value="UniProtKB-UniRule"/>
</dbReference>
<organism evidence="3 4">
    <name type="scientific">Metarhizium album (strain ARSEF 1941)</name>
    <dbReference type="NCBI Taxonomy" id="1081103"/>
    <lineage>
        <taxon>Eukaryota</taxon>
        <taxon>Fungi</taxon>
        <taxon>Dikarya</taxon>
        <taxon>Ascomycota</taxon>
        <taxon>Pezizomycotina</taxon>
        <taxon>Sordariomycetes</taxon>
        <taxon>Hypocreomycetidae</taxon>
        <taxon>Hypocreales</taxon>
        <taxon>Clavicipitaceae</taxon>
        <taxon>Metarhizium</taxon>
    </lineage>
</organism>
<evidence type="ECO:0000256" key="1">
    <source>
        <dbReference type="ARBA" id="ARBA00022801"/>
    </source>
</evidence>
<dbReference type="Gene3D" id="1.10.260.130">
    <property type="match status" value="1"/>
</dbReference>
<name>A0A0B2X7L4_METAS</name>
<dbReference type="EMBL" id="AZHE01000001">
    <property type="protein sequence ID" value="KHO01505.1"/>
    <property type="molecule type" value="Genomic_DNA"/>
</dbReference>
<evidence type="ECO:0000256" key="2">
    <source>
        <dbReference type="PIRNR" id="PIRNR029171"/>
    </source>
</evidence>
<proteinExistence type="inferred from homology"/>
<evidence type="ECO:0000313" key="4">
    <source>
        <dbReference type="Proteomes" id="UP000030816"/>
    </source>
</evidence>
<protein>
    <submittedName>
        <fullName evidence="3">Lipase, secreted</fullName>
    </submittedName>
</protein>
<feature type="signal peptide" evidence="2">
    <location>
        <begin position="1"/>
        <end position="19"/>
    </location>
</feature>
<dbReference type="STRING" id="1081103.A0A0B2X7L4"/>
<gene>
    <name evidence="3" type="ORF">MAM_00506</name>
</gene>
<dbReference type="PIRSF" id="PIRSF029171">
    <property type="entry name" value="Esterase_LipA"/>
    <property type="match status" value="1"/>
</dbReference>
<sequence length="445" mass="47198">MFSALFILVLLALGLSASAGSTDKAPMPPPSDDVFYQVPENLSLLSPGTILRHRPVEHAPSTAMNSDLNVLATHQIMYRTTDSHGNATATVMTVLVPFKANYSRVVSYQVAQNTAAVDCAPSYAFQLGSLPAGVLGSILTKSELLLISTALAKHWVVLVPDYLGPKAAFGANKLAGQAVLDGMRAAVRSTTVTQIDKGALLTMWGYSGGALASGWAAELHPRYAPELRIVGAAMGGLAPNVSAVVKDLGRTPHGGIVVAGLVGLANEFPAIDDILTSPRMNPAYERYFEEARTGCLLSNAVQLGRIDFKKMLNDSDIRTLPAVLDVMDQVSLGKAVPKIPLMMYHASLDLMTPRNFVNVLYATYCLQGGVVVLRKEILASHVTAAVTGTPAVLNFLEDVMSGGKVETCWEGTMISSLLERAVLKKLPGILSKAFRAAVGKRIGAV</sequence>
<dbReference type="PANTHER" id="PTHR34853:SF5">
    <property type="entry name" value="LIP-DOMAIN-CONTAINING PROTEIN-RELATED"/>
    <property type="match status" value="1"/>
</dbReference>
<keyword evidence="4" id="KW-1185">Reference proteome</keyword>
<keyword evidence="1" id="KW-0378">Hydrolase</keyword>